<keyword evidence="7" id="KW-0732">Signal</keyword>
<dbReference type="GO" id="GO:0005886">
    <property type="term" value="C:plasma membrane"/>
    <property type="evidence" value="ECO:0007669"/>
    <property type="project" value="UniProtKB-SubCell"/>
</dbReference>
<dbReference type="PANTHER" id="PTHR30086">
    <property type="entry name" value="ARGININE EXPORTER PROTEIN ARGO"/>
    <property type="match status" value="1"/>
</dbReference>
<feature type="transmembrane region" description="Helical" evidence="6">
    <location>
        <begin position="73"/>
        <end position="90"/>
    </location>
</feature>
<dbReference type="InterPro" id="IPR001123">
    <property type="entry name" value="LeuE-type"/>
</dbReference>
<evidence type="ECO:0000256" key="6">
    <source>
        <dbReference type="SAM" id="Phobius"/>
    </source>
</evidence>
<evidence type="ECO:0000256" key="2">
    <source>
        <dbReference type="ARBA" id="ARBA00022475"/>
    </source>
</evidence>
<keyword evidence="2" id="KW-1003">Cell membrane</keyword>
<dbReference type="Pfam" id="PF01810">
    <property type="entry name" value="LysE"/>
    <property type="match status" value="1"/>
</dbReference>
<dbReference type="Proteomes" id="UP000027154">
    <property type="component" value="Unassembled WGS sequence"/>
</dbReference>
<feature type="transmembrane region" description="Helical" evidence="6">
    <location>
        <begin position="41"/>
        <end position="61"/>
    </location>
</feature>
<evidence type="ECO:0000313" key="8">
    <source>
        <dbReference type="EMBL" id="KDC51718.1"/>
    </source>
</evidence>
<proteinExistence type="predicted"/>
<comment type="subcellular location">
    <subcellularLocation>
        <location evidence="1">Cell membrane</location>
        <topology evidence="1">Multi-pass membrane protein</topology>
    </subcellularLocation>
</comment>
<comment type="caution">
    <text evidence="8">The sequence shown here is derived from an EMBL/GenBank/DDBJ whole genome shotgun (WGS) entry which is preliminary data.</text>
</comment>
<evidence type="ECO:0000313" key="9">
    <source>
        <dbReference type="Proteomes" id="UP000027154"/>
    </source>
</evidence>
<keyword evidence="3 6" id="KW-0812">Transmembrane</keyword>
<organism evidence="8 9">
    <name type="scientific">Pseudoalteromonas fuliginea</name>
    <dbReference type="NCBI Taxonomy" id="1872678"/>
    <lineage>
        <taxon>Bacteria</taxon>
        <taxon>Pseudomonadati</taxon>
        <taxon>Pseudomonadota</taxon>
        <taxon>Gammaproteobacteria</taxon>
        <taxon>Alteromonadales</taxon>
        <taxon>Pseudoalteromonadaceae</taxon>
        <taxon>Pseudoalteromonas</taxon>
    </lineage>
</organism>
<keyword evidence="4 6" id="KW-1133">Transmembrane helix</keyword>
<dbReference type="AlphaFoldDB" id="A0ABD3YAA5"/>
<dbReference type="RefSeq" id="WP_007378264.1">
    <property type="nucleotide sequence ID" value="NZ_JJNZ01000022.1"/>
</dbReference>
<gene>
    <name evidence="8" type="ORF">DC53_07875</name>
</gene>
<name>A0ABD3YAA5_9GAMM</name>
<dbReference type="PANTHER" id="PTHR30086:SF20">
    <property type="entry name" value="ARGININE EXPORTER PROTEIN ARGO-RELATED"/>
    <property type="match status" value="1"/>
</dbReference>
<feature type="transmembrane region" description="Helical" evidence="6">
    <location>
        <begin position="146"/>
        <end position="165"/>
    </location>
</feature>
<accession>A0ABD3YAA5</accession>
<sequence length="195" mass="21655">MTLSLIMSMSLFALAASLSPGPVNLVSLSSARYGLRTGLMFITGATLGFIFLFLVIGWGLNYLLDKLQWITEVLQWAGITFLLYLSYQLFVDNGELNSDSNKSSPTFITGVIMQWLNPKAWLASLSGIATYIPNAELFEVFTFASVYLPICWLSLSMWVWIGIVLGQYFQSPAKIRFMNKALAVLLAGSCFFIIS</sequence>
<evidence type="ECO:0000256" key="4">
    <source>
        <dbReference type="ARBA" id="ARBA00022989"/>
    </source>
</evidence>
<evidence type="ECO:0000256" key="7">
    <source>
        <dbReference type="SAM" id="SignalP"/>
    </source>
</evidence>
<feature type="signal peptide" evidence="7">
    <location>
        <begin position="1"/>
        <end position="15"/>
    </location>
</feature>
<reference evidence="8 9" key="1">
    <citation type="submission" date="2014-04" db="EMBL/GenBank/DDBJ databases">
        <title>Pseudoalteromonas galatheae sp. nov., isolated from a deep-sea polychaete near Canal Concepcion, Chile.</title>
        <authorList>
            <person name="Machado H.R."/>
            <person name="Gram L."/>
            <person name="Vynne N.G."/>
        </authorList>
    </citation>
    <scope>NUCLEOTIDE SEQUENCE [LARGE SCALE GENOMIC DNA]</scope>
    <source>
        <strain evidence="8 9">KMM216</strain>
    </source>
</reference>
<protein>
    <submittedName>
        <fullName evidence="8">Transporter, LysE family protein</fullName>
    </submittedName>
</protein>
<keyword evidence="5 6" id="KW-0472">Membrane</keyword>
<feature type="transmembrane region" description="Helical" evidence="6">
    <location>
        <begin position="177"/>
        <end position="194"/>
    </location>
</feature>
<dbReference type="EMBL" id="JJNZ01000022">
    <property type="protein sequence ID" value="KDC51718.1"/>
    <property type="molecule type" value="Genomic_DNA"/>
</dbReference>
<feature type="chain" id="PRO_5044753499" evidence="7">
    <location>
        <begin position="16"/>
        <end position="195"/>
    </location>
</feature>
<evidence type="ECO:0000256" key="3">
    <source>
        <dbReference type="ARBA" id="ARBA00022692"/>
    </source>
</evidence>
<evidence type="ECO:0000256" key="1">
    <source>
        <dbReference type="ARBA" id="ARBA00004651"/>
    </source>
</evidence>
<evidence type="ECO:0000256" key="5">
    <source>
        <dbReference type="ARBA" id="ARBA00023136"/>
    </source>
</evidence>